<name>X6P2H9_RETFI</name>
<gene>
    <name evidence="2" type="ORF">RFI_04774</name>
</gene>
<keyword evidence="3" id="KW-1185">Reference proteome</keyword>
<evidence type="ECO:0000313" key="2">
    <source>
        <dbReference type="EMBL" id="ETO32343.1"/>
    </source>
</evidence>
<organism evidence="2 3">
    <name type="scientific">Reticulomyxa filosa</name>
    <dbReference type="NCBI Taxonomy" id="46433"/>
    <lineage>
        <taxon>Eukaryota</taxon>
        <taxon>Sar</taxon>
        <taxon>Rhizaria</taxon>
        <taxon>Retaria</taxon>
        <taxon>Foraminifera</taxon>
        <taxon>Monothalamids</taxon>
        <taxon>Reticulomyxidae</taxon>
        <taxon>Reticulomyxa</taxon>
    </lineage>
</organism>
<dbReference type="Proteomes" id="UP000023152">
    <property type="component" value="Unassembled WGS sequence"/>
</dbReference>
<evidence type="ECO:0000256" key="1">
    <source>
        <dbReference type="SAM" id="MobiDB-lite"/>
    </source>
</evidence>
<dbReference type="AlphaFoldDB" id="X6P2H9"/>
<protein>
    <submittedName>
        <fullName evidence="2">Uncharacterized protein</fullName>
    </submittedName>
</protein>
<comment type="caution">
    <text evidence="2">The sequence shown here is derived from an EMBL/GenBank/DDBJ whole genome shotgun (WGS) entry which is preliminary data.</text>
</comment>
<evidence type="ECO:0000313" key="3">
    <source>
        <dbReference type="Proteomes" id="UP000023152"/>
    </source>
</evidence>
<feature type="compositionally biased region" description="Basic and acidic residues" evidence="1">
    <location>
        <begin position="1"/>
        <end position="31"/>
    </location>
</feature>
<sequence>MKKEKKELENKNEKLKKECENKNEKKNTIGKKEKKLKR</sequence>
<reference evidence="2 3" key="1">
    <citation type="journal article" date="2013" name="Curr. Biol.">
        <title>The Genome of the Foraminiferan Reticulomyxa filosa.</title>
        <authorList>
            <person name="Glockner G."/>
            <person name="Hulsmann N."/>
            <person name="Schleicher M."/>
            <person name="Noegel A.A."/>
            <person name="Eichinger L."/>
            <person name="Gallinger C."/>
            <person name="Pawlowski J."/>
            <person name="Sierra R."/>
            <person name="Euteneuer U."/>
            <person name="Pillet L."/>
            <person name="Moustafa A."/>
            <person name="Platzer M."/>
            <person name="Groth M."/>
            <person name="Szafranski K."/>
            <person name="Schliwa M."/>
        </authorList>
    </citation>
    <scope>NUCLEOTIDE SEQUENCE [LARGE SCALE GENOMIC DNA]</scope>
</reference>
<proteinExistence type="predicted"/>
<feature type="region of interest" description="Disordered" evidence="1">
    <location>
        <begin position="1"/>
        <end position="38"/>
    </location>
</feature>
<dbReference type="EMBL" id="ASPP01004270">
    <property type="protein sequence ID" value="ETO32343.1"/>
    <property type="molecule type" value="Genomic_DNA"/>
</dbReference>
<accession>X6P2H9</accession>